<dbReference type="PANTHER" id="PTHR43342:SF1">
    <property type="entry name" value="BIFURCATING [FEFE] HYDROGENASE GAMMA SUBUNIT"/>
    <property type="match status" value="1"/>
</dbReference>
<dbReference type="InterPro" id="IPR036249">
    <property type="entry name" value="Thioredoxin-like_sf"/>
</dbReference>
<keyword evidence="8" id="KW-0560">Oxidoreductase</keyword>
<evidence type="ECO:0000256" key="3">
    <source>
        <dbReference type="ARBA" id="ARBA00022723"/>
    </source>
</evidence>
<dbReference type="EMBL" id="LN827929">
    <property type="protein sequence ID" value="CEZ20074.1"/>
    <property type="molecule type" value="Genomic_DNA"/>
</dbReference>
<feature type="binding site" evidence="7">
    <location>
        <position position="84"/>
    </location>
    <ligand>
        <name>[2Fe-2S] cluster</name>
        <dbReference type="ChEBI" id="CHEBI:190135"/>
    </ligand>
</feature>
<keyword evidence="4 7" id="KW-0408">Iron</keyword>
<gene>
    <name evidence="8" type="primary">fdhC</name>
    <name evidence="8" type="ORF">BN1208_1194</name>
</gene>
<name>A0A0D6EX94_9PROT</name>
<dbReference type="InterPro" id="IPR002023">
    <property type="entry name" value="NuoE-like"/>
</dbReference>
<reference evidence="9" key="1">
    <citation type="submission" date="2014-12" db="EMBL/GenBank/DDBJ databases">
        <authorList>
            <person name="Salcher M.M."/>
        </authorList>
    </citation>
    <scope>NUCLEOTIDE SEQUENCE [LARGE SCALE GENOMIC DNA]</scope>
    <source>
        <strain evidence="9">MMS-10A-171</strain>
    </source>
</reference>
<dbReference type="KEGG" id="mbat:BN1208_1194"/>
<dbReference type="AlphaFoldDB" id="A0A0D6EX94"/>
<evidence type="ECO:0000256" key="5">
    <source>
        <dbReference type="ARBA" id="ARBA00023014"/>
    </source>
</evidence>
<feature type="binding site" evidence="7">
    <location>
        <position position="89"/>
    </location>
    <ligand>
        <name>[2Fe-2S] cluster</name>
        <dbReference type="ChEBI" id="CHEBI:190135"/>
    </ligand>
</feature>
<proteinExistence type="inferred from homology"/>
<keyword evidence="5 7" id="KW-0411">Iron-sulfur</keyword>
<feature type="binding site" evidence="7">
    <location>
        <position position="129"/>
    </location>
    <ligand>
        <name>[2Fe-2S] cluster</name>
        <dbReference type="ChEBI" id="CHEBI:190135"/>
    </ligand>
</feature>
<keyword evidence="3 7" id="KW-0479">Metal-binding</keyword>
<keyword evidence="9" id="KW-1185">Reference proteome</keyword>
<sequence length="161" mass="17976">MEDFVLNPQDYKIINQHILQYQSMPGALLPLLHSIQDDLGFVPEIAYPLISSALSLSVAEVHGVVTFYHHFRSNKPGRHILQVCRAESCQAMGSEILELHIKKHLGIDFHETTSDGAITLEPIYCLGNCACSPSVMIDEEVYGRVDSKKIDQLISDLKRAS</sequence>
<dbReference type="HOGENOM" id="CLU_054362_2_1_4"/>
<comment type="cofactor">
    <cofactor evidence="7">
        <name>[2Fe-2S] cluster</name>
        <dbReference type="ChEBI" id="CHEBI:190135"/>
    </cofactor>
    <text evidence="7">Binds 1 [2Fe-2S] cluster.</text>
</comment>
<dbReference type="PIRSF" id="PIRSF000216">
    <property type="entry name" value="NADH_DH_24kDa"/>
    <property type="match status" value="1"/>
</dbReference>
<comment type="similarity">
    <text evidence="1">Belongs to the complex I 24 kDa subunit family.</text>
</comment>
<evidence type="ECO:0000256" key="4">
    <source>
        <dbReference type="ARBA" id="ARBA00023004"/>
    </source>
</evidence>
<evidence type="ECO:0000313" key="8">
    <source>
        <dbReference type="EMBL" id="CEZ20074.1"/>
    </source>
</evidence>
<dbReference type="InterPro" id="IPR028431">
    <property type="entry name" value="NADP_DH_HndA-like"/>
</dbReference>
<dbReference type="Proteomes" id="UP000064007">
    <property type="component" value="Chromosome 1"/>
</dbReference>
<dbReference type="EC" id="1.2.1.2" evidence="8"/>
<dbReference type="InterPro" id="IPR041921">
    <property type="entry name" value="NuoE_N"/>
</dbReference>
<evidence type="ECO:0000256" key="7">
    <source>
        <dbReference type="PIRSR" id="PIRSR000216-1"/>
    </source>
</evidence>
<dbReference type="GO" id="GO:0016491">
    <property type="term" value="F:oxidoreductase activity"/>
    <property type="evidence" value="ECO:0007669"/>
    <property type="project" value="UniProtKB-KW"/>
</dbReference>
<comment type="cofactor">
    <cofactor evidence="6">
        <name>[2Fe-2S] cluster</name>
        <dbReference type="ChEBI" id="CHEBI:190135"/>
    </cofactor>
</comment>
<evidence type="ECO:0000256" key="2">
    <source>
        <dbReference type="ARBA" id="ARBA00022714"/>
    </source>
</evidence>
<dbReference type="Gene3D" id="3.40.30.10">
    <property type="entry name" value="Glutaredoxin"/>
    <property type="match status" value="1"/>
</dbReference>
<dbReference type="NCBIfam" id="NF004638">
    <property type="entry name" value="PRK05988.1"/>
    <property type="match status" value="1"/>
</dbReference>
<dbReference type="Gene3D" id="1.10.10.1590">
    <property type="entry name" value="NADH-quinone oxidoreductase subunit E"/>
    <property type="match status" value="1"/>
</dbReference>
<protein>
    <submittedName>
        <fullName evidence="8">Formate dehydrogenase gamma subunit NADH dehydrogenase (Ubiquinone) 24 kDa subunit</fullName>
        <ecNumber evidence="8">1.2.1.2</ecNumber>
    </submittedName>
</protein>
<dbReference type="GO" id="GO:0051537">
    <property type="term" value="F:2 iron, 2 sulfur cluster binding"/>
    <property type="evidence" value="ECO:0007669"/>
    <property type="project" value="UniProtKB-KW"/>
</dbReference>
<dbReference type="CDD" id="cd03081">
    <property type="entry name" value="TRX_Fd_NuoE_FDH_gamma"/>
    <property type="match status" value="1"/>
</dbReference>
<dbReference type="RefSeq" id="WP_046488802.1">
    <property type="nucleotide sequence ID" value="NZ_LN827929.1"/>
</dbReference>
<evidence type="ECO:0000256" key="1">
    <source>
        <dbReference type="ARBA" id="ARBA00010643"/>
    </source>
</evidence>
<accession>A0A0D6EX94</accession>
<dbReference type="STRING" id="1581557.BN1208_1194"/>
<dbReference type="PANTHER" id="PTHR43342">
    <property type="entry name" value="NADH-QUINONE OXIDOREDUCTASE, E SUBUNIT"/>
    <property type="match status" value="1"/>
</dbReference>
<keyword evidence="8" id="KW-0830">Ubiquinone</keyword>
<feature type="binding site" evidence="7">
    <location>
        <position position="125"/>
    </location>
    <ligand>
        <name>[2Fe-2S] cluster</name>
        <dbReference type="ChEBI" id="CHEBI:190135"/>
    </ligand>
</feature>
<dbReference type="Pfam" id="PF01257">
    <property type="entry name" value="2Fe-2S_thioredx"/>
    <property type="match status" value="1"/>
</dbReference>
<evidence type="ECO:0000256" key="6">
    <source>
        <dbReference type="ARBA" id="ARBA00034078"/>
    </source>
</evidence>
<dbReference type="SUPFAM" id="SSF52833">
    <property type="entry name" value="Thioredoxin-like"/>
    <property type="match status" value="1"/>
</dbReference>
<dbReference type="GO" id="GO:0046872">
    <property type="term" value="F:metal ion binding"/>
    <property type="evidence" value="ECO:0007669"/>
    <property type="project" value="UniProtKB-KW"/>
</dbReference>
<evidence type="ECO:0000313" key="9">
    <source>
        <dbReference type="Proteomes" id="UP000064007"/>
    </source>
</evidence>
<organism evidence="8 9">
    <name type="scientific">Candidatus Methylopumilus planktonicus</name>
    <dbReference type="NCBI Taxonomy" id="1581557"/>
    <lineage>
        <taxon>Bacteria</taxon>
        <taxon>Pseudomonadati</taxon>
        <taxon>Pseudomonadota</taxon>
        <taxon>Betaproteobacteria</taxon>
        <taxon>Nitrosomonadales</taxon>
        <taxon>Methylophilaceae</taxon>
        <taxon>Candidatus Methylopumilus</taxon>
    </lineage>
</organism>
<keyword evidence="2 7" id="KW-0001">2Fe-2S</keyword>